<evidence type="ECO:0000256" key="8">
    <source>
        <dbReference type="SAM" id="Phobius"/>
    </source>
</evidence>
<dbReference type="GO" id="GO:0022857">
    <property type="term" value="F:transmembrane transporter activity"/>
    <property type="evidence" value="ECO:0007669"/>
    <property type="project" value="InterPro"/>
</dbReference>
<feature type="transmembrane region" description="Helical" evidence="8">
    <location>
        <begin position="21"/>
        <end position="45"/>
    </location>
</feature>
<keyword evidence="5 8" id="KW-1133">Transmembrane helix</keyword>
<feature type="transmembrane region" description="Helical" evidence="8">
    <location>
        <begin position="92"/>
        <end position="110"/>
    </location>
</feature>
<dbReference type="PROSITE" id="PS00217">
    <property type="entry name" value="SUGAR_TRANSPORT_2"/>
    <property type="match status" value="1"/>
</dbReference>
<feature type="transmembrane region" description="Helical" evidence="8">
    <location>
        <begin position="158"/>
        <end position="180"/>
    </location>
</feature>
<feature type="transmembrane region" description="Helical" evidence="8">
    <location>
        <begin position="288"/>
        <end position="307"/>
    </location>
</feature>
<protein>
    <submittedName>
        <fullName evidence="10">Sugar transporter</fullName>
    </submittedName>
</protein>
<dbReference type="PROSITE" id="PS50850">
    <property type="entry name" value="MFS"/>
    <property type="match status" value="1"/>
</dbReference>
<feature type="transmembrane region" description="Helical" evidence="8">
    <location>
        <begin position="57"/>
        <end position="80"/>
    </location>
</feature>
<dbReference type="InterPro" id="IPR036259">
    <property type="entry name" value="MFS_trans_sf"/>
</dbReference>
<dbReference type="CDD" id="cd17369">
    <property type="entry name" value="MFS_ShiA_like"/>
    <property type="match status" value="1"/>
</dbReference>
<evidence type="ECO:0000256" key="3">
    <source>
        <dbReference type="ARBA" id="ARBA00022475"/>
    </source>
</evidence>
<dbReference type="PROSITE" id="PS00216">
    <property type="entry name" value="SUGAR_TRANSPORT_1"/>
    <property type="match status" value="1"/>
</dbReference>
<feature type="transmembrane region" description="Helical" evidence="8">
    <location>
        <begin position="252"/>
        <end position="276"/>
    </location>
</feature>
<dbReference type="InterPro" id="IPR005829">
    <property type="entry name" value="Sugar_transporter_CS"/>
</dbReference>
<feature type="transmembrane region" description="Helical" evidence="8">
    <location>
        <begin position="122"/>
        <end position="146"/>
    </location>
</feature>
<feature type="domain" description="Major facilitator superfamily (MFS) profile" evidence="9">
    <location>
        <begin position="19"/>
        <end position="435"/>
    </location>
</feature>
<dbReference type="AlphaFoldDB" id="A0A521F9F2"/>
<dbReference type="GO" id="GO:0005886">
    <property type="term" value="C:plasma membrane"/>
    <property type="evidence" value="ECO:0007669"/>
    <property type="project" value="UniProtKB-SubCell"/>
</dbReference>
<keyword evidence="10" id="KW-0762">Sugar transport</keyword>
<feature type="transmembrane region" description="Helical" evidence="8">
    <location>
        <begin position="192"/>
        <end position="213"/>
    </location>
</feature>
<evidence type="ECO:0000256" key="1">
    <source>
        <dbReference type="ARBA" id="ARBA00004651"/>
    </source>
</evidence>
<gene>
    <name evidence="10" type="ORF">SAMN06273567_107223</name>
</gene>
<evidence type="ECO:0000256" key="4">
    <source>
        <dbReference type="ARBA" id="ARBA00022692"/>
    </source>
</evidence>
<comment type="subcellular location">
    <subcellularLocation>
        <location evidence="1">Cell membrane</location>
        <topology evidence="1">Multi-pass membrane protein</topology>
    </subcellularLocation>
</comment>
<keyword evidence="2" id="KW-0813">Transport</keyword>
<dbReference type="PANTHER" id="PTHR43045:SF1">
    <property type="entry name" value="SHIKIMATE TRANSPORTER"/>
    <property type="match status" value="1"/>
</dbReference>
<evidence type="ECO:0000313" key="10">
    <source>
        <dbReference type="EMBL" id="SMO92756.1"/>
    </source>
</evidence>
<evidence type="ECO:0000256" key="5">
    <source>
        <dbReference type="ARBA" id="ARBA00022989"/>
    </source>
</evidence>
<accession>A0A521F9F2</accession>
<sequence>MTTPGTETPALDRRSLRKLMAAGLIGSSIEWYDFFIYATAAALVFGELFFPGASPLVGTLLAFSTFWAGFIARPIGGLVFGHFGDKVGRKPALVTCLVLMGSATFLIGLLPTADSIGALAPIALVVLRFLQGIAVGGQWGGVILLLTENAGRDRKGRAGTFGQMGVPIGVILGNVVFLTVSATVSPEAFLSWGWRIPFLASAVLLPVVMFIQLRVEDTPVFRQLQESHDQAPEAHVAQAPIMEVVRKHRRPVLLGAGLLFGTNAIFYISIAGVLDYATRELGVDRDQLLTVTLAASAISVFVIYFSGVASDRIGRRPPILLGAAIIALWAFPFFWLIDTGSLPLIFLALVGGLIGSSLTYGPLAAYLAELFEPRIRYSGASLAYQLAAILVSGATPFLMTALLVATGTSASVSAYIALMGAITFLSALVLRETRTKDEIRGRSGPGTRTESRAGSAAGDRRPGT</sequence>
<evidence type="ECO:0000259" key="9">
    <source>
        <dbReference type="PROSITE" id="PS50850"/>
    </source>
</evidence>
<keyword evidence="3" id="KW-1003">Cell membrane</keyword>
<dbReference type="PANTHER" id="PTHR43045">
    <property type="entry name" value="SHIKIMATE TRANSPORTER"/>
    <property type="match status" value="1"/>
</dbReference>
<reference evidence="10 11" key="1">
    <citation type="submission" date="2017-05" db="EMBL/GenBank/DDBJ databases">
        <authorList>
            <person name="Varghese N."/>
            <person name="Submissions S."/>
        </authorList>
    </citation>
    <scope>NUCLEOTIDE SEQUENCE [LARGE SCALE GENOMIC DNA]</scope>
    <source>
        <strain evidence="10 11">DSM 46834</strain>
    </source>
</reference>
<dbReference type="InterPro" id="IPR011701">
    <property type="entry name" value="MFS"/>
</dbReference>
<dbReference type="Proteomes" id="UP000317484">
    <property type="component" value="Unassembled WGS sequence"/>
</dbReference>
<proteinExistence type="predicted"/>
<evidence type="ECO:0000256" key="6">
    <source>
        <dbReference type="ARBA" id="ARBA00023136"/>
    </source>
</evidence>
<keyword evidence="11" id="KW-1185">Reference proteome</keyword>
<dbReference type="EMBL" id="FXTJ01000007">
    <property type="protein sequence ID" value="SMO92756.1"/>
    <property type="molecule type" value="Genomic_DNA"/>
</dbReference>
<feature type="transmembrane region" description="Helical" evidence="8">
    <location>
        <begin position="319"/>
        <end position="337"/>
    </location>
</feature>
<evidence type="ECO:0000313" key="11">
    <source>
        <dbReference type="Proteomes" id="UP000317484"/>
    </source>
</evidence>
<dbReference type="Pfam" id="PF07690">
    <property type="entry name" value="MFS_1"/>
    <property type="match status" value="1"/>
</dbReference>
<feature type="region of interest" description="Disordered" evidence="7">
    <location>
        <begin position="438"/>
        <end position="464"/>
    </location>
</feature>
<keyword evidence="4 8" id="KW-0812">Transmembrane</keyword>
<feature type="transmembrane region" description="Helical" evidence="8">
    <location>
        <begin position="343"/>
        <end position="370"/>
    </location>
</feature>
<name>A0A521F9F2_9ACTN</name>
<dbReference type="InterPro" id="IPR020846">
    <property type="entry name" value="MFS_dom"/>
</dbReference>
<feature type="transmembrane region" description="Helical" evidence="8">
    <location>
        <begin position="412"/>
        <end position="430"/>
    </location>
</feature>
<dbReference type="SUPFAM" id="SSF103473">
    <property type="entry name" value="MFS general substrate transporter"/>
    <property type="match status" value="1"/>
</dbReference>
<organism evidence="10 11">
    <name type="scientific">Geodermatophilus aquaeductus</name>
    <dbReference type="NCBI Taxonomy" id="1564161"/>
    <lineage>
        <taxon>Bacteria</taxon>
        <taxon>Bacillati</taxon>
        <taxon>Actinomycetota</taxon>
        <taxon>Actinomycetes</taxon>
        <taxon>Geodermatophilales</taxon>
        <taxon>Geodermatophilaceae</taxon>
        <taxon>Geodermatophilus</taxon>
    </lineage>
</organism>
<dbReference type="Gene3D" id="1.20.1250.20">
    <property type="entry name" value="MFS general substrate transporter like domains"/>
    <property type="match status" value="2"/>
</dbReference>
<evidence type="ECO:0000256" key="2">
    <source>
        <dbReference type="ARBA" id="ARBA00022448"/>
    </source>
</evidence>
<dbReference type="RefSeq" id="WP_221888265.1">
    <property type="nucleotide sequence ID" value="NZ_FXTJ01000007.1"/>
</dbReference>
<evidence type="ECO:0000256" key="7">
    <source>
        <dbReference type="SAM" id="MobiDB-lite"/>
    </source>
</evidence>
<feature type="transmembrane region" description="Helical" evidence="8">
    <location>
        <begin position="382"/>
        <end position="406"/>
    </location>
</feature>
<keyword evidence="6 8" id="KW-0472">Membrane</keyword>